<accession>A0AAU9EEB9</accession>
<reference evidence="3" key="1">
    <citation type="journal article" date="2023" name="Arch. Microbiol.">
        <title>Desulfoferula mesophilus gen. nov. sp. nov., a mesophilic sulfate-reducing bacterium isolated from a brackish lake sediment.</title>
        <authorList>
            <person name="Watanabe T."/>
            <person name="Yabe T."/>
            <person name="Tsuji J.M."/>
            <person name="Fukui M."/>
        </authorList>
    </citation>
    <scope>NUCLEOTIDE SEQUENCE [LARGE SCALE GENOMIC DNA]</scope>
    <source>
        <strain evidence="3">12FAK</strain>
    </source>
</reference>
<sequence length="305" mass="33974">MHLKQVSPGPGPQELYRAQGGPDTARRLAPAWVIHGWEQAYNRIGQPVASRDAQGQEQIVMDPARPAMYWRAVPFQAAHGSYTAYIYRVHFPSTPVSLIPFFIGAGSNMGLFVVVIIDQANQPVLVVTLGTCGCYTSLTPTNFTPAAAYPPGWRDQPVELYGESFPARLDYGGQERPRLVVQVRPGEHRVMGLGVQPAARLAEPNLYRTHATPLRPADELRRLPLGQGTTSLFYEDGVLEGHVKGAWKPWETMFIGWWCLDGTVGMDKAYGVKGNPLYTSLQPWYRQSSDLSDLPGFLKFWGWNF</sequence>
<dbReference type="Proteomes" id="UP001366166">
    <property type="component" value="Chromosome"/>
</dbReference>
<name>A0AAU9EEB9_9BACT</name>
<protein>
    <submittedName>
        <fullName evidence="2">Uncharacterized protein</fullName>
    </submittedName>
</protein>
<dbReference type="AlphaFoldDB" id="A0AAU9EEB9"/>
<gene>
    <name evidence="2" type="ORF">FAK_25240</name>
</gene>
<evidence type="ECO:0000313" key="2">
    <source>
        <dbReference type="EMBL" id="BEQ15458.1"/>
    </source>
</evidence>
<evidence type="ECO:0000256" key="1">
    <source>
        <dbReference type="SAM" id="MobiDB-lite"/>
    </source>
</evidence>
<keyword evidence="3" id="KW-1185">Reference proteome</keyword>
<dbReference type="KEGG" id="dmp:FAK_25240"/>
<evidence type="ECO:0000313" key="3">
    <source>
        <dbReference type="Proteomes" id="UP001366166"/>
    </source>
</evidence>
<dbReference type="EMBL" id="AP028679">
    <property type="protein sequence ID" value="BEQ15458.1"/>
    <property type="molecule type" value="Genomic_DNA"/>
</dbReference>
<organism evidence="2 3">
    <name type="scientific">Desulfoferula mesophila</name>
    <dbReference type="NCBI Taxonomy" id="3058419"/>
    <lineage>
        <taxon>Bacteria</taxon>
        <taxon>Pseudomonadati</taxon>
        <taxon>Thermodesulfobacteriota</taxon>
        <taxon>Desulfarculia</taxon>
        <taxon>Desulfarculales</taxon>
        <taxon>Desulfarculaceae</taxon>
        <taxon>Desulfoferula</taxon>
    </lineage>
</organism>
<feature type="region of interest" description="Disordered" evidence="1">
    <location>
        <begin position="1"/>
        <end position="20"/>
    </location>
</feature>
<proteinExistence type="predicted"/>